<dbReference type="InterPro" id="IPR017896">
    <property type="entry name" value="4Fe4S_Fe-S-bd"/>
</dbReference>
<dbReference type="InterPro" id="IPR019575">
    <property type="entry name" value="Nuop51_4Fe4S-bd"/>
</dbReference>
<comment type="caution">
    <text evidence="5">The sequence shown here is derived from an EMBL/GenBank/DDBJ whole genome shotgun (WGS) entry which is preliminary data.</text>
</comment>
<dbReference type="Pfam" id="PF10589">
    <property type="entry name" value="NADH_4Fe-4S"/>
    <property type="match status" value="1"/>
</dbReference>
<dbReference type="InterPro" id="IPR017900">
    <property type="entry name" value="4Fe4S_Fe_S_CS"/>
</dbReference>
<accession>A0A6N7Y1U0</accession>
<dbReference type="Proteomes" id="UP000469523">
    <property type="component" value="Unassembled WGS sequence"/>
</dbReference>
<feature type="domain" description="4Fe-4S ferredoxin-type" evidence="4">
    <location>
        <begin position="294"/>
        <end position="323"/>
    </location>
</feature>
<dbReference type="GO" id="GO:0051539">
    <property type="term" value="F:4 iron, 4 sulfur cluster binding"/>
    <property type="evidence" value="ECO:0007669"/>
    <property type="project" value="InterPro"/>
</dbReference>
<keyword evidence="6" id="KW-1185">Reference proteome</keyword>
<dbReference type="GO" id="GO:0046872">
    <property type="term" value="F:metal ion binding"/>
    <property type="evidence" value="ECO:0007669"/>
    <property type="project" value="UniProtKB-KW"/>
</dbReference>
<proteinExistence type="predicted"/>
<dbReference type="PROSITE" id="PS51379">
    <property type="entry name" value="4FE4S_FER_2"/>
    <property type="match status" value="2"/>
</dbReference>
<dbReference type="PROSITE" id="PS00198">
    <property type="entry name" value="4FE4S_FER_1"/>
    <property type="match status" value="1"/>
</dbReference>
<keyword evidence="3" id="KW-0411">Iron-sulfur</keyword>
<evidence type="ECO:0000256" key="3">
    <source>
        <dbReference type="ARBA" id="ARBA00023014"/>
    </source>
</evidence>
<keyword evidence="1" id="KW-0479">Metal-binding</keyword>
<reference evidence="5 6" key="1">
    <citation type="submission" date="2019-09" db="EMBL/GenBank/DDBJ databases">
        <title>In-depth cultivation of the pig gut microbiome towards novel bacterial diversity and tailored functional studies.</title>
        <authorList>
            <person name="Wylensek D."/>
            <person name="Hitch T.C.A."/>
            <person name="Clavel T."/>
        </authorList>
    </citation>
    <scope>NUCLEOTIDE SEQUENCE [LARGE SCALE GENOMIC DNA]</scope>
    <source>
        <strain evidence="5 6">WCA3-693-APC-4?</strain>
    </source>
</reference>
<dbReference type="Gene3D" id="3.30.70.20">
    <property type="match status" value="1"/>
</dbReference>
<dbReference type="AlphaFoldDB" id="A0A6N7Y1U0"/>
<dbReference type="PANTHER" id="PTHR43578">
    <property type="entry name" value="NADH-QUINONE OXIDOREDUCTASE SUBUNIT F"/>
    <property type="match status" value="1"/>
</dbReference>
<protein>
    <submittedName>
        <fullName evidence="5">NADP-reducing hydrogenase subunit HndC</fullName>
    </submittedName>
</protein>
<organism evidence="5 6">
    <name type="scientific">Tissierella pigra</name>
    <dbReference type="NCBI Taxonomy" id="2607614"/>
    <lineage>
        <taxon>Bacteria</taxon>
        <taxon>Bacillati</taxon>
        <taxon>Bacillota</taxon>
        <taxon>Tissierellia</taxon>
        <taxon>Tissierellales</taxon>
        <taxon>Tissierellaceae</taxon>
        <taxon>Tissierella</taxon>
    </lineage>
</organism>
<dbReference type="EMBL" id="VUNQ01000022">
    <property type="protein sequence ID" value="MSU01980.1"/>
    <property type="molecule type" value="Genomic_DNA"/>
</dbReference>
<keyword evidence="2" id="KW-0408">Iron</keyword>
<dbReference type="RefSeq" id="WP_154440545.1">
    <property type="nucleotide sequence ID" value="NZ_JAHLPJ010000001.1"/>
</dbReference>
<dbReference type="PANTHER" id="PTHR43578:SF3">
    <property type="entry name" value="NADH-QUINONE OXIDOREDUCTASE SUBUNIT F"/>
    <property type="match status" value="1"/>
</dbReference>
<sequence>MDNTIVCNTVPIYSEAPVSLEILKDNISQVIDSISEDPMIKKYLIVDKKDKKTIDLLKEQIKTLPDSNIEILETEVINNFVYGNLTAIESLIKGEKPIPYGINKKLPIYSVEELLGSKNKAVFINGNIKNKGLFSFNKNVKPRDILNQCRSDNKFKGMYFGYPMGTLISDEQLDDEIELTTDYIFIFDESHCILDRLVDISKRYLSESCGRCVFGHEGTTQIYMILSDIANKRGKAEDIEQLLDLCNQMRNQSLCDIGIAAGNTVITAINNFKEEILGHIIKKDCKAAVCSKFITYHILDDKCNGCNECQNICEEEAILGKKRYIHIIDQDECIQCGSCISVCGEEAIIKAGRIKPKTLKKPIPCKN</sequence>
<evidence type="ECO:0000259" key="4">
    <source>
        <dbReference type="PROSITE" id="PS51379"/>
    </source>
</evidence>
<evidence type="ECO:0000313" key="6">
    <source>
        <dbReference type="Proteomes" id="UP000469523"/>
    </source>
</evidence>
<dbReference type="Gene3D" id="1.20.1440.230">
    <property type="entry name" value="NADH-ubiquinone oxidoreductase 51kDa subunit, iron-sulphur binding domain"/>
    <property type="match status" value="1"/>
</dbReference>
<evidence type="ECO:0000256" key="1">
    <source>
        <dbReference type="ARBA" id="ARBA00022723"/>
    </source>
</evidence>
<evidence type="ECO:0000313" key="5">
    <source>
        <dbReference type="EMBL" id="MSU01980.1"/>
    </source>
</evidence>
<evidence type="ECO:0000256" key="2">
    <source>
        <dbReference type="ARBA" id="ARBA00023004"/>
    </source>
</evidence>
<dbReference type="SMART" id="SM00928">
    <property type="entry name" value="NADH_4Fe-4S"/>
    <property type="match status" value="1"/>
</dbReference>
<dbReference type="InterPro" id="IPR037207">
    <property type="entry name" value="Nuop51_4Fe4S-bd_sf"/>
</dbReference>
<dbReference type="SUPFAM" id="SSF54862">
    <property type="entry name" value="4Fe-4S ferredoxins"/>
    <property type="match status" value="1"/>
</dbReference>
<dbReference type="Pfam" id="PF00037">
    <property type="entry name" value="Fer4"/>
    <property type="match status" value="1"/>
</dbReference>
<gene>
    <name evidence="5" type="ORF">FYJ83_10920</name>
</gene>
<dbReference type="SUPFAM" id="SSF140490">
    <property type="entry name" value="Nqo1C-terminal domain-like"/>
    <property type="match status" value="1"/>
</dbReference>
<feature type="domain" description="4Fe-4S ferredoxin-type" evidence="4">
    <location>
        <begin position="324"/>
        <end position="353"/>
    </location>
</feature>
<name>A0A6N7Y1U0_9FIRM</name>